<feature type="binding site" evidence="3">
    <location>
        <begin position="303"/>
        <end position="310"/>
    </location>
    <ligand>
        <name>ATP</name>
        <dbReference type="ChEBI" id="CHEBI:30616"/>
    </ligand>
</feature>
<keyword evidence="1 3" id="KW-0547">Nucleotide-binding</keyword>
<keyword evidence="2 3" id="KW-0067">ATP-binding</keyword>
<evidence type="ECO:0000256" key="3">
    <source>
        <dbReference type="PROSITE-ProRule" id="PRU00289"/>
    </source>
</evidence>
<dbReference type="SMART" id="SM00382">
    <property type="entry name" value="AAA"/>
    <property type="match status" value="3"/>
</dbReference>
<protein>
    <recommendedName>
        <fullName evidence="4">FtsK domain-containing protein</fullName>
    </recommendedName>
</protein>
<dbReference type="PROSITE" id="PS00018">
    <property type="entry name" value="EF_HAND_1"/>
    <property type="match status" value="1"/>
</dbReference>
<dbReference type="SUPFAM" id="SSF52540">
    <property type="entry name" value="P-loop containing nucleoside triphosphate hydrolases"/>
    <property type="match status" value="3"/>
</dbReference>
<dbReference type="OrthoDB" id="3197455at2"/>
<dbReference type="Pfam" id="PF00656">
    <property type="entry name" value="Peptidase_C14"/>
    <property type="match status" value="1"/>
</dbReference>
<reference evidence="5 6" key="1">
    <citation type="submission" date="2019-03" db="EMBL/GenBank/DDBJ databases">
        <title>Draft genome sequences of novel Actinobacteria.</title>
        <authorList>
            <person name="Sahin N."/>
            <person name="Ay H."/>
            <person name="Saygin H."/>
        </authorList>
    </citation>
    <scope>NUCLEOTIDE SEQUENCE [LARGE SCALE GENOMIC DNA]</scope>
    <source>
        <strain evidence="5 6">16K309</strain>
    </source>
</reference>
<dbReference type="GO" id="GO:0006508">
    <property type="term" value="P:proteolysis"/>
    <property type="evidence" value="ECO:0007669"/>
    <property type="project" value="InterPro"/>
</dbReference>
<keyword evidence="6" id="KW-1185">Reference proteome</keyword>
<dbReference type="InterPro" id="IPR029030">
    <property type="entry name" value="Caspase-like_dom_sf"/>
</dbReference>
<dbReference type="GO" id="GO:0005524">
    <property type="term" value="F:ATP binding"/>
    <property type="evidence" value="ECO:0007669"/>
    <property type="project" value="UniProtKB-UniRule"/>
</dbReference>
<evidence type="ECO:0000256" key="1">
    <source>
        <dbReference type="ARBA" id="ARBA00022741"/>
    </source>
</evidence>
<evidence type="ECO:0000256" key="2">
    <source>
        <dbReference type="ARBA" id="ARBA00022840"/>
    </source>
</evidence>
<dbReference type="RefSeq" id="WP_132676752.1">
    <property type="nucleotide sequence ID" value="NZ_SMKS01000035.1"/>
</dbReference>
<feature type="binding site" evidence="3">
    <location>
        <begin position="580"/>
        <end position="587"/>
    </location>
    <ligand>
        <name>ATP</name>
        <dbReference type="ChEBI" id="CHEBI:30616"/>
    </ligand>
</feature>
<dbReference type="GO" id="GO:0003677">
    <property type="term" value="F:DNA binding"/>
    <property type="evidence" value="ECO:0007669"/>
    <property type="project" value="InterPro"/>
</dbReference>
<dbReference type="InterPro" id="IPR011600">
    <property type="entry name" value="Pept_C14_caspase"/>
</dbReference>
<organism evidence="5 6">
    <name type="scientific">Saccharopolyspora terrae</name>
    <dbReference type="NCBI Taxonomy" id="2530384"/>
    <lineage>
        <taxon>Bacteria</taxon>
        <taxon>Bacillati</taxon>
        <taxon>Actinomycetota</taxon>
        <taxon>Actinomycetes</taxon>
        <taxon>Pseudonocardiales</taxon>
        <taxon>Pseudonocardiaceae</taxon>
        <taxon>Saccharopolyspora</taxon>
    </lineage>
</organism>
<dbReference type="Pfam" id="PF01580">
    <property type="entry name" value="FtsK_SpoIIIE"/>
    <property type="match status" value="3"/>
</dbReference>
<dbReference type="InterPro" id="IPR003593">
    <property type="entry name" value="AAA+_ATPase"/>
</dbReference>
<name>A0A4R4VN67_9PSEU</name>
<feature type="domain" description="FtsK" evidence="4">
    <location>
        <begin position="285"/>
        <end position="486"/>
    </location>
</feature>
<dbReference type="InterPro" id="IPR018247">
    <property type="entry name" value="EF_Hand_1_Ca_BS"/>
</dbReference>
<dbReference type="SUPFAM" id="SSF52129">
    <property type="entry name" value="Caspase-like"/>
    <property type="match status" value="1"/>
</dbReference>
<gene>
    <name evidence="5" type="ORF">E1181_19295</name>
</gene>
<dbReference type="Proteomes" id="UP000295674">
    <property type="component" value="Unassembled WGS sequence"/>
</dbReference>
<dbReference type="NCBIfam" id="NF047832">
    <property type="entry name" value="caspase_w_EACC1"/>
    <property type="match status" value="1"/>
</dbReference>
<dbReference type="InterPro" id="IPR050206">
    <property type="entry name" value="FtsK/SpoIIIE/SftA"/>
</dbReference>
<dbReference type="PANTHER" id="PTHR22683:SF1">
    <property type="entry name" value="TYPE VII SECRETION SYSTEM PROTEIN ESSC"/>
    <property type="match status" value="1"/>
</dbReference>
<feature type="domain" description="FtsK" evidence="4">
    <location>
        <begin position="557"/>
        <end position="734"/>
    </location>
</feature>
<dbReference type="Gene3D" id="3.40.50.300">
    <property type="entry name" value="P-loop containing nucleotide triphosphate hydrolases"/>
    <property type="match status" value="4"/>
</dbReference>
<accession>A0A4R4VN67</accession>
<dbReference type="EMBL" id="SMKS01000035">
    <property type="protein sequence ID" value="TDD03874.1"/>
    <property type="molecule type" value="Genomic_DNA"/>
</dbReference>
<dbReference type="PANTHER" id="PTHR22683">
    <property type="entry name" value="SPORULATION PROTEIN RELATED"/>
    <property type="match status" value="1"/>
</dbReference>
<evidence type="ECO:0000313" key="5">
    <source>
        <dbReference type="EMBL" id="TDD03874.1"/>
    </source>
</evidence>
<comment type="caution">
    <text evidence="5">The sequence shown here is derived from an EMBL/GenBank/DDBJ whole genome shotgun (WGS) entry which is preliminary data.</text>
</comment>
<dbReference type="GO" id="GO:0004197">
    <property type="term" value="F:cysteine-type endopeptidase activity"/>
    <property type="evidence" value="ECO:0007669"/>
    <property type="project" value="InterPro"/>
</dbReference>
<evidence type="ECO:0000313" key="6">
    <source>
        <dbReference type="Proteomes" id="UP000295674"/>
    </source>
</evidence>
<dbReference type="Gene3D" id="3.40.50.1460">
    <property type="match status" value="1"/>
</dbReference>
<dbReference type="InterPro" id="IPR002543">
    <property type="entry name" value="FtsK_dom"/>
</dbReference>
<dbReference type="PROSITE" id="PS50901">
    <property type="entry name" value="FTSK"/>
    <property type="match status" value="2"/>
</dbReference>
<proteinExistence type="predicted"/>
<dbReference type="InterPro" id="IPR027417">
    <property type="entry name" value="P-loop_NTPase"/>
</dbReference>
<sequence length="1283" mass="139576">MSGKRKALLFATSRYLDQGLQELRAPAGEAAELRQVLETQGDYEAAIFLDESKSGIEGAIERVLRAAGPRDEVLLYFSCHGIKNDSGRLFFAACNTDLDSVEATAVSSTFLHSQLAGSQAAAKIVMLDCCYSGAFSLGMVFKSVNRVDHLQLKGRGTYVITATNALEYAFENRQRVDDRPVESLFTKAVLNGIRTGAADADGDGLITAKELYSYVHEELKDKQTPWHDGRWTGDLVVARVGGHTPIRPPEQAQPITLGALAEHPDLVVRDPTAVQLEVPVGVTGGRPHLLSLAEPEGHLAVFGPPQSGKSRFLRTLLLSLAADAERDEVEIVVIDSESRFGAFERLPNVSAVVGPEESERIKSLLDDLDRRVVVRRTRFRAHPFESLADFRVARRNRDLPWGEPTPDVFLVIDRWEAFADENPELVQQVERIADRGTSFGLHVVVAARARSRISEGLAHHLNDGVELTGRADPHRPLEVTAGAESFAVAAPKLTGDAAVNEPMPTVIDEVVRRKRSRQGRAIELEHLVGVDVVENASARSLLAADDLRIPLGLDEYHRLVHLDLRTPEEGGSGPHGLIVGAPGAGSTQTLSTMLFLLMLTHSPADLQVVLLNGTLGELDAMPHVVARTSPFVDHRTREIGPSELRVLRNEVARRRRDAGTTAPRLIVAFQRFNEVLLAEPELVEPLREIMELGAGVGVHVLLLAHTIARTRFPELEELIGFRSVLRTLDEDDSQVLLGSRAAADLNREPGQQYLRTPDRPVVKLRAWSGGSVPWADVVARINQEFPDRPGALNDPLTTPITLGELLGDVVEDERGLSAPDFAGGAGTPIGMVEVPGEGRVEPLLLGGNIAVSGGPYTGKSALVRAVVLSRVLTRTPEELRCYFLGSGGYNCAGVLSDLPHVAASARVGQDEMIGVILRRLRAMSGSDADPAALLVVEQWRTFARTHPQLAPEVVELARADNGVQVVISSEHIEDSDHELLEAFPVRVELGSEIQGMGTIGARGFRGALPWLETDLDVASGFEHTRALARRIATAWPHPAPPRLTLPPAEISYEEAAAAGRPGITLGRLVGFESWAEFDRGETPHLICLGSRSAGKTNLVRVVLAELDRLYEADDVEICVLDPKRGLLDEMGTRRAGYAAFAEDFERVISEVVTRIDMLLDRAHRNVTRKLKDQFVIIEDYELIESSSRMTDPLRKNAAALARGGSVGVHLIVTRNSVNVGDALDTGLLGELRRCGSTLLVLSGDERDGELLPGIRTGRRAAGRGLFARGSFVEPVQIARFSDR</sequence>
<evidence type="ECO:0000259" key="4">
    <source>
        <dbReference type="PROSITE" id="PS50901"/>
    </source>
</evidence>